<feature type="compositionally biased region" description="Pro residues" evidence="1">
    <location>
        <begin position="102"/>
        <end position="114"/>
    </location>
</feature>
<evidence type="ECO:0000313" key="2">
    <source>
        <dbReference type="EMBL" id="MBB5916359.1"/>
    </source>
</evidence>
<evidence type="ECO:0000256" key="1">
    <source>
        <dbReference type="SAM" id="MobiDB-lite"/>
    </source>
</evidence>
<dbReference type="EMBL" id="JACHIT010000002">
    <property type="protein sequence ID" value="MBB5916359.1"/>
    <property type="molecule type" value="Genomic_DNA"/>
</dbReference>
<accession>A0A7W9PHR1</accession>
<dbReference type="Proteomes" id="UP000540412">
    <property type="component" value="Unassembled WGS sequence"/>
</dbReference>
<evidence type="ECO:0000313" key="3">
    <source>
        <dbReference type="Proteomes" id="UP000540412"/>
    </source>
</evidence>
<organism evidence="2 3">
    <name type="scientific">Nocardia transvalensis</name>
    <dbReference type="NCBI Taxonomy" id="37333"/>
    <lineage>
        <taxon>Bacteria</taxon>
        <taxon>Bacillati</taxon>
        <taxon>Actinomycetota</taxon>
        <taxon>Actinomycetes</taxon>
        <taxon>Mycobacteriales</taxon>
        <taxon>Nocardiaceae</taxon>
        <taxon>Nocardia</taxon>
    </lineage>
</organism>
<dbReference type="RefSeq" id="WP_051161499.1">
    <property type="nucleotide sequence ID" value="NZ_JACHIT010000002.1"/>
</dbReference>
<sequence>MSQPPEPLFDIAHGDQGASRHLRRSFEAIKSAATDPDLRRQIDDVLAGRTSMRAFGNSESFAQVVDRIPRNIIDRDLSMPEEERERLAARGDAELERLRNPPAEPPATPPPPGPAKSTAPRVLPGTRAPNREQIFVPDEPDDDDLYFQQRRQQGWLR</sequence>
<keyword evidence="3" id="KW-1185">Reference proteome</keyword>
<reference evidence="2 3" key="1">
    <citation type="submission" date="2020-08" db="EMBL/GenBank/DDBJ databases">
        <title>Sequencing the genomes of 1000 actinobacteria strains.</title>
        <authorList>
            <person name="Klenk H.-P."/>
        </authorList>
    </citation>
    <scope>NUCLEOTIDE SEQUENCE [LARGE SCALE GENOMIC DNA]</scope>
    <source>
        <strain evidence="2 3">DSM 43582</strain>
    </source>
</reference>
<comment type="caution">
    <text evidence="2">The sequence shown here is derived from an EMBL/GenBank/DDBJ whole genome shotgun (WGS) entry which is preliminary data.</text>
</comment>
<gene>
    <name evidence="2" type="ORF">BJY24_005271</name>
</gene>
<name>A0A7W9PHR1_9NOCA</name>
<dbReference type="AlphaFoldDB" id="A0A7W9PHR1"/>
<proteinExistence type="predicted"/>
<feature type="region of interest" description="Disordered" evidence="1">
    <location>
        <begin position="76"/>
        <end position="157"/>
    </location>
</feature>
<protein>
    <submittedName>
        <fullName evidence="2">Uncharacterized protein</fullName>
    </submittedName>
</protein>
<feature type="compositionally biased region" description="Basic and acidic residues" evidence="1">
    <location>
        <begin position="76"/>
        <end position="99"/>
    </location>
</feature>